<evidence type="ECO:0000313" key="1">
    <source>
        <dbReference type="EMBL" id="MCI41007.1"/>
    </source>
</evidence>
<dbReference type="PANTHER" id="PTHR45835">
    <property type="entry name" value="YALI0A06105P"/>
    <property type="match status" value="1"/>
</dbReference>
<name>A0A392RXX2_9FABA</name>
<comment type="caution">
    <text evidence="1">The sequence shown here is derived from an EMBL/GenBank/DDBJ whole genome shotgun (WGS) entry which is preliminary data.</text>
</comment>
<dbReference type="PANTHER" id="PTHR45835:SF99">
    <property type="entry name" value="CHROMO DOMAIN-CONTAINING PROTEIN-RELATED"/>
    <property type="match status" value="1"/>
</dbReference>
<dbReference type="EMBL" id="LXQA010286515">
    <property type="protein sequence ID" value="MCI41007.1"/>
    <property type="molecule type" value="Genomic_DNA"/>
</dbReference>
<dbReference type="InterPro" id="IPR036397">
    <property type="entry name" value="RNaseH_sf"/>
</dbReference>
<accession>A0A392RXX2</accession>
<dbReference type="Proteomes" id="UP000265520">
    <property type="component" value="Unassembled WGS sequence"/>
</dbReference>
<sequence>MTSAYHPQFDGQTEVLNKGLELFLRCFAFHNPMSWYKALSWAEYWYNTEFQTSIEMTPFKALYGREPPYLTKYEVQATDPPTLQEELMEKDRILQQLKINLERAQQYMKK</sequence>
<evidence type="ECO:0008006" key="3">
    <source>
        <dbReference type="Google" id="ProtNLM"/>
    </source>
</evidence>
<dbReference type="SUPFAM" id="SSF53098">
    <property type="entry name" value="Ribonuclease H-like"/>
    <property type="match status" value="1"/>
</dbReference>
<reference evidence="1 2" key="1">
    <citation type="journal article" date="2018" name="Front. Plant Sci.">
        <title>Red Clover (Trifolium pratense) and Zigzag Clover (T. medium) - A Picture of Genomic Similarities and Differences.</title>
        <authorList>
            <person name="Dluhosova J."/>
            <person name="Istvanek J."/>
            <person name="Nedelnik J."/>
            <person name="Repkova J."/>
        </authorList>
    </citation>
    <scope>NUCLEOTIDE SEQUENCE [LARGE SCALE GENOMIC DNA]</scope>
    <source>
        <strain evidence="2">cv. 10/8</strain>
        <tissue evidence="1">Leaf</tissue>
    </source>
</reference>
<dbReference type="AlphaFoldDB" id="A0A392RXX2"/>
<proteinExistence type="predicted"/>
<evidence type="ECO:0000313" key="2">
    <source>
        <dbReference type="Proteomes" id="UP000265520"/>
    </source>
</evidence>
<dbReference type="GO" id="GO:0003676">
    <property type="term" value="F:nucleic acid binding"/>
    <property type="evidence" value="ECO:0007669"/>
    <property type="project" value="InterPro"/>
</dbReference>
<dbReference type="Gene3D" id="3.30.420.10">
    <property type="entry name" value="Ribonuclease H-like superfamily/Ribonuclease H"/>
    <property type="match status" value="1"/>
</dbReference>
<feature type="non-terminal residue" evidence="1">
    <location>
        <position position="110"/>
    </location>
</feature>
<protein>
    <recommendedName>
        <fullName evidence="3">Integrase catalytic domain-containing protein</fullName>
    </recommendedName>
</protein>
<keyword evidence="2" id="KW-1185">Reference proteome</keyword>
<organism evidence="1 2">
    <name type="scientific">Trifolium medium</name>
    <dbReference type="NCBI Taxonomy" id="97028"/>
    <lineage>
        <taxon>Eukaryota</taxon>
        <taxon>Viridiplantae</taxon>
        <taxon>Streptophyta</taxon>
        <taxon>Embryophyta</taxon>
        <taxon>Tracheophyta</taxon>
        <taxon>Spermatophyta</taxon>
        <taxon>Magnoliopsida</taxon>
        <taxon>eudicotyledons</taxon>
        <taxon>Gunneridae</taxon>
        <taxon>Pentapetalae</taxon>
        <taxon>rosids</taxon>
        <taxon>fabids</taxon>
        <taxon>Fabales</taxon>
        <taxon>Fabaceae</taxon>
        <taxon>Papilionoideae</taxon>
        <taxon>50 kb inversion clade</taxon>
        <taxon>NPAAA clade</taxon>
        <taxon>Hologalegina</taxon>
        <taxon>IRL clade</taxon>
        <taxon>Trifolieae</taxon>
        <taxon>Trifolium</taxon>
    </lineage>
</organism>
<dbReference type="InterPro" id="IPR012337">
    <property type="entry name" value="RNaseH-like_sf"/>
</dbReference>